<protein>
    <submittedName>
        <fullName evidence="2">AAA family ATPase</fullName>
    </submittedName>
</protein>
<sequence>MNEKLVACLELSNGSRFFRGDLHIHSFEASHDVKDEDMTAEAIVAMALAENLHIIAVADHNEIDNVQAAVQAGNAQGVLVIPAVELSTPEGHLLCYFPTVELLRRFHGRLDIVDRGASTSRCQNAMFACLEIVKDLSGFGVLAHVDGGNGLETNFPGGSPHKADILCHPALLAIELKNAESVVSYSSEDPDSARALIGRNRIDRLELGAKQYLARVLNSDSHTLNALGRNASQDRRLTRYKMETPTFNGLVLALQENDSRIRLETEIPESTPYILAASLEGGYLTNQKINFSKNLNCIIGGRGSGKSTTFEAIRCLVGSDSDAEVVDSEVWPQQLFLFWQDEAGQQHSLCRPAGGALENLDDAANGPVSFEIDCFGQGEASRVRENTKSDPLALLKYLDTFTGAQLALSAERECIVKLEALREKVVTAEGNVGKIPETQRLLSVAQQQLAAFESVQGSELVNIQRTMAGENETRKSLSKTIESLRTMIDPDGVVDIIDEMRELANGEDISIGKEQALTISAAIEEFSLAINTLYKGIAESFVELKTRTEEASKDWAAKEQPLKLDIEAKRSELEAKGVKLDMAHIARLTQQESQYKANLDKLKTWVPHLAQRKEEYSEALKARWLARKAVSNARQRYAIKASKALAEVLDDLQVKLSYAESAYSQEAVGIIANAMGWRAASHAKAKAMVSQLTLPGLLSALEKMKSDPLLEVMTDGVKIFSPAEVRAIISALSEPAVIAALEKCEVNDLPKLIVTKKADDPIQVRYIQKDFSQLSLGQQQSVLLALILSSDSKRPLIIDQPEDNLDSEFIVHTFVPVLRRAKERRQVIIVTHNANIAVLGDAEQLIVLKSTSEKSMIVARGSIDDDNARTAACKILEGAREAFLRRAKIYGVIK</sequence>
<name>A0ABS9I6W7_9PSED</name>
<dbReference type="InterPro" id="IPR003959">
    <property type="entry name" value="ATPase_AAA_core"/>
</dbReference>
<organism evidence="2 3">
    <name type="scientific">Pseudomonas petrae</name>
    <dbReference type="NCBI Taxonomy" id="2912190"/>
    <lineage>
        <taxon>Bacteria</taxon>
        <taxon>Pseudomonadati</taxon>
        <taxon>Pseudomonadota</taxon>
        <taxon>Gammaproteobacteria</taxon>
        <taxon>Pseudomonadales</taxon>
        <taxon>Pseudomonadaceae</taxon>
        <taxon>Pseudomonas</taxon>
    </lineage>
</organism>
<dbReference type="NCBIfam" id="NF045780">
    <property type="entry name" value="TrlF_fam_ATP"/>
    <property type="match status" value="1"/>
</dbReference>
<dbReference type="Gene3D" id="3.40.50.300">
    <property type="entry name" value="P-loop containing nucleotide triphosphate hydrolases"/>
    <property type="match status" value="2"/>
</dbReference>
<dbReference type="Pfam" id="PF13304">
    <property type="entry name" value="AAA_21"/>
    <property type="match status" value="1"/>
</dbReference>
<evidence type="ECO:0000313" key="2">
    <source>
        <dbReference type="EMBL" id="MCF7543508.1"/>
    </source>
</evidence>
<dbReference type="InterPro" id="IPR027417">
    <property type="entry name" value="P-loop_NTPase"/>
</dbReference>
<dbReference type="PANTHER" id="PTHR42924">
    <property type="entry name" value="EXONUCLEASE"/>
    <property type="match status" value="1"/>
</dbReference>
<comment type="caution">
    <text evidence="2">The sequence shown here is derived from an EMBL/GenBank/DDBJ whole genome shotgun (WGS) entry which is preliminary data.</text>
</comment>
<feature type="domain" description="ATPase AAA-type core" evidence="1">
    <location>
        <begin position="771"/>
        <end position="836"/>
    </location>
</feature>
<evidence type="ECO:0000313" key="3">
    <source>
        <dbReference type="Proteomes" id="UP001162905"/>
    </source>
</evidence>
<dbReference type="InterPro" id="IPR054787">
    <property type="entry name" value="TrlF_ATPase"/>
</dbReference>
<gene>
    <name evidence="2" type="ORF">L4G47_14925</name>
</gene>
<dbReference type="InterPro" id="IPR052018">
    <property type="entry name" value="PHP_domain"/>
</dbReference>
<proteinExistence type="predicted"/>
<dbReference type="EMBL" id="JAKJXH010000014">
    <property type="protein sequence ID" value="MCF7543508.1"/>
    <property type="molecule type" value="Genomic_DNA"/>
</dbReference>
<dbReference type="PANTHER" id="PTHR42924:SF3">
    <property type="entry name" value="POLYMERASE_HISTIDINOL PHOSPHATASE N-TERMINAL DOMAIN-CONTAINING PROTEIN"/>
    <property type="match status" value="1"/>
</dbReference>
<keyword evidence="3" id="KW-1185">Reference proteome</keyword>
<dbReference type="InterPro" id="IPR016195">
    <property type="entry name" value="Pol/histidinol_Pase-like"/>
</dbReference>
<evidence type="ECO:0000259" key="1">
    <source>
        <dbReference type="Pfam" id="PF13304"/>
    </source>
</evidence>
<dbReference type="CDD" id="cd07432">
    <property type="entry name" value="PHP_HisPPase"/>
    <property type="match status" value="1"/>
</dbReference>
<dbReference type="SUPFAM" id="SSF89550">
    <property type="entry name" value="PHP domain-like"/>
    <property type="match status" value="1"/>
</dbReference>
<reference evidence="2" key="1">
    <citation type="submission" date="2022-01" db="EMBL/GenBank/DDBJ databases">
        <title>Pseudomonas sp. nov. isolated from Antarctic regolith.</title>
        <authorList>
            <person name="Novakova D."/>
            <person name="Sedlar K."/>
        </authorList>
    </citation>
    <scope>NUCLEOTIDE SEQUENCE</scope>
    <source>
        <strain evidence="2">P2647</strain>
    </source>
</reference>
<dbReference type="SUPFAM" id="SSF52540">
    <property type="entry name" value="P-loop containing nucleoside triphosphate hydrolases"/>
    <property type="match status" value="1"/>
</dbReference>
<dbReference type="Proteomes" id="UP001162905">
    <property type="component" value="Unassembled WGS sequence"/>
</dbReference>
<dbReference type="Gene3D" id="3.20.20.140">
    <property type="entry name" value="Metal-dependent hydrolases"/>
    <property type="match status" value="1"/>
</dbReference>
<accession>A0ABS9I6W7</accession>
<dbReference type="RefSeq" id="WP_237252994.1">
    <property type="nucleotide sequence ID" value="NZ_JAKJXF010000004.1"/>
</dbReference>